<keyword evidence="2" id="KW-0472">Membrane</keyword>
<comment type="caution">
    <text evidence="3">The sequence shown here is derived from an EMBL/GenBank/DDBJ whole genome shotgun (WGS) entry which is preliminary data.</text>
</comment>
<sequence>MRSRKPNFSGVRLAAPGSGLFGKLLSIAAGTLLLVAALLFSLFAVSVLVVGGLLLFAYLQWKTRHLRGPLDEHLRAQMRRPPDQADEQAAGGCVIEGEVIGEAADEARPAGSSRAADDLPARCDPQPRSERP</sequence>
<organism evidence="3 4">
    <name type="scientific">Candidatus Accumulibacter affinis</name>
    <dbReference type="NCBI Taxonomy" id="2954384"/>
    <lineage>
        <taxon>Bacteria</taxon>
        <taxon>Pseudomonadati</taxon>
        <taxon>Pseudomonadota</taxon>
        <taxon>Betaproteobacteria</taxon>
        <taxon>Candidatus Accumulibacter</taxon>
    </lineage>
</organism>
<keyword evidence="2" id="KW-0812">Transmembrane</keyword>
<feature type="compositionally biased region" description="Basic and acidic residues" evidence="1">
    <location>
        <begin position="115"/>
        <end position="132"/>
    </location>
</feature>
<proteinExistence type="predicted"/>
<dbReference type="Proteomes" id="UP000706151">
    <property type="component" value="Unassembled WGS sequence"/>
</dbReference>
<evidence type="ECO:0000256" key="2">
    <source>
        <dbReference type="SAM" id="Phobius"/>
    </source>
</evidence>
<keyword evidence="2" id="KW-1133">Transmembrane helix</keyword>
<gene>
    <name evidence="3" type="ORF">IPK02_11635</name>
</gene>
<accession>A0A935T9I0</accession>
<evidence type="ECO:0000313" key="3">
    <source>
        <dbReference type="EMBL" id="MBK7954546.1"/>
    </source>
</evidence>
<dbReference type="AlphaFoldDB" id="A0A935T9I0"/>
<feature type="region of interest" description="Disordered" evidence="1">
    <location>
        <begin position="104"/>
        <end position="132"/>
    </location>
</feature>
<evidence type="ECO:0000256" key="1">
    <source>
        <dbReference type="SAM" id="MobiDB-lite"/>
    </source>
</evidence>
<name>A0A935T9I0_9PROT</name>
<protein>
    <submittedName>
        <fullName evidence="3">Uncharacterized protein</fullName>
    </submittedName>
</protein>
<feature type="transmembrane region" description="Helical" evidence="2">
    <location>
        <begin position="27"/>
        <end position="59"/>
    </location>
</feature>
<reference evidence="3 4" key="1">
    <citation type="submission" date="2020-10" db="EMBL/GenBank/DDBJ databases">
        <title>Connecting structure to function with the recovery of over 1000 high-quality activated sludge metagenome-assembled genomes encoding full-length rRNA genes using long-read sequencing.</title>
        <authorList>
            <person name="Singleton C.M."/>
            <person name="Petriglieri F."/>
            <person name="Kristensen J.M."/>
            <person name="Kirkegaard R.H."/>
            <person name="Michaelsen T.Y."/>
            <person name="Andersen M.H."/>
            <person name="Karst S.M."/>
            <person name="Dueholm M.S."/>
            <person name="Nielsen P.H."/>
            <person name="Albertsen M."/>
        </authorList>
    </citation>
    <scope>NUCLEOTIDE SEQUENCE [LARGE SCALE GENOMIC DNA]</scope>
    <source>
        <strain evidence="3">Fred_18-Q3-R57-64_BAT3C.720</strain>
    </source>
</reference>
<dbReference type="EMBL" id="JADJOT010000009">
    <property type="protein sequence ID" value="MBK7954546.1"/>
    <property type="molecule type" value="Genomic_DNA"/>
</dbReference>
<evidence type="ECO:0000313" key="4">
    <source>
        <dbReference type="Proteomes" id="UP000706151"/>
    </source>
</evidence>